<feature type="transmembrane region" description="Helical" evidence="11">
    <location>
        <begin position="259"/>
        <end position="292"/>
    </location>
</feature>
<evidence type="ECO:0000256" key="6">
    <source>
        <dbReference type="ARBA" id="ARBA00022692"/>
    </source>
</evidence>
<keyword evidence="6 11" id="KW-0812">Transmembrane</keyword>
<dbReference type="GO" id="GO:0000009">
    <property type="term" value="F:alpha-1,6-mannosyltransferase activity"/>
    <property type="evidence" value="ECO:0007669"/>
    <property type="project" value="InterPro"/>
</dbReference>
<dbReference type="Proteomes" id="UP001183629">
    <property type="component" value="Unassembled WGS sequence"/>
</dbReference>
<evidence type="ECO:0000256" key="2">
    <source>
        <dbReference type="ARBA" id="ARBA00004687"/>
    </source>
</evidence>
<dbReference type="GO" id="GO:0004376">
    <property type="term" value="F:GPI mannosyltransferase activity"/>
    <property type="evidence" value="ECO:0007669"/>
    <property type="project" value="InterPro"/>
</dbReference>
<comment type="pathway">
    <text evidence="2">Glycolipid biosynthesis; glycosylphosphatidylinositol-anchor biosynthesis.</text>
</comment>
<keyword evidence="5" id="KW-0808">Transferase</keyword>
<evidence type="ECO:0000256" key="3">
    <source>
        <dbReference type="ARBA" id="ARBA00022502"/>
    </source>
</evidence>
<feature type="transmembrane region" description="Helical" evidence="11">
    <location>
        <begin position="304"/>
        <end position="325"/>
    </location>
</feature>
<dbReference type="GO" id="GO:0016020">
    <property type="term" value="C:membrane"/>
    <property type="evidence" value="ECO:0007669"/>
    <property type="project" value="GOC"/>
</dbReference>
<evidence type="ECO:0000313" key="12">
    <source>
        <dbReference type="EMBL" id="MDR7326375.1"/>
    </source>
</evidence>
<dbReference type="InterPro" id="IPR007315">
    <property type="entry name" value="PIG-V/Gpi18"/>
</dbReference>
<comment type="subcellular location">
    <subcellularLocation>
        <location evidence="1">Endoplasmic reticulum membrane</location>
        <topology evidence="1">Multi-pass membrane protein</topology>
    </subcellularLocation>
</comment>
<keyword evidence="8 11" id="KW-1133">Transmembrane helix</keyword>
<accession>A0AAE3ZWZ4</accession>
<feature type="compositionally biased region" description="Low complexity" evidence="10">
    <location>
        <begin position="11"/>
        <end position="29"/>
    </location>
</feature>
<feature type="transmembrane region" description="Helical" evidence="11">
    <location>
        <begin position="187"/>
        <end position="212"/>
    </location>
</feature>
<evidence type="ECO:0000256" key="8">
    <source>
        <dbReference type="ARBA" id="ARBA00022989"/>
    </source>
</evidence>
<feature type="transmembrane region" description="Helical" evidence="11">
    <location>
        <begin position="365"/>
        <end position="386"/>
    </location>
</feature>
<evidence type="ECO:0000256" key="1">
    <source>
        <dbReference type="ARBA" id="ARBA00004477"/>
    </source>
</evidence>
<dbReference type="GO" id="GO:0006506">
    <property type="term" value="P:GPI anchor biosynthetic process"/>
    <property type="evidence" value="ECO:0007669"/>
    <property type="project" value="UniProtKB-KW"/>
</dbReference>
<proteinExistence type="predicted"/>
<comment type="caution">
    <text evidence="12">The sequence shown here is derived from an EMBL/GenBank/DDBJ whole genome shotgun (WGS) entry which is preliminary data.</text>
</comment>
<feature type="transmembrane region" description="Helical" evidence="11">
    <location>
        <begin position="417"/>
        <end position="433"/>
    </location>
</feature>
<evidence type="ECO:0000256" key="5">
    <source>
        <dbReference type="ARBA" id="ARBA00022679"/>
    </source>
</evidence>
<feature type="compositionally biased region" description="Low complexity" evidence="10">
    <location>
        <begin position="44"/>
        <end position="85"/>
    </location>
</feature>
<feature type="transmembrane region" description="Helical" evidence="11">
    <location>
        <begin position="99"/>
        <end position="121"/>
    </location>
</feature>
<protein>
    <recommendedName>
        <fullName evidence="14">Glycosyltransferase RgtA/B/C/D-like domain-containing protein</fullName>
    </recommendedName>
</protein>
<organism evidence="12 13">
    <name type="scientific">Catenuloplanes niger</name>
    <dbReference type="NCBI Taxonomy" id="587534"/>
    <lineage>
        <taxon>Bacteria</taxon>
        <taxon>Bacillati</taxon>
        <taxon>Actinomycetota</taxon>
        <taxon>Actinomycetes</taxon>
        <taxon>Micromonosporales</taxon>
        <taxon>Micromonosporaceae</taxon>
        <taxon>Catenuloplanes</taxon>
    </lineage>
</organism>
<keyword evidence="13" id="KW-1185">Reference proteome</keyword>
<feature type="transmembrane region" description="Helical" evidence="11">
    <location>
        <begin position="393"/>
        <end position="411"/>
    </location>
</feature>
<evidence type="ECO:0000256" key="11">
    <source>
        <dbReference type="SAM" id="Phobius"/>
    </source>
</evidence>
<feature type="transmembrane region" description="Helical" evidence="11">
    <location>
        <begin position="219"/>
        <end position="239"/>
    </location>
</feature>
<evidence type="ECO:0000256" key="7">
    <source>
        <dbReference type="ARBA" id="ARBA00022824"/>
    </source>
</evidence>
<keyword evidence="3" id="KW-0337">GPI-anchor biosynthesis</keyword>
<dbReference type="PANTHER" id="PTHR12468:SF2">
    <property type="entry name" value="GPI MANNOSYLTRANSFERASE 2"/>
    <property type="match status" value="1"/>
</dbReference>
<feature type="transmembrane region" description="Helical" evidence="11">
    <location>
        <begin position="440"/>
        <end position="462"/>
    </location>
</feature>
<evidence type="ECO:0000256" key="10">
    <source>
        <dbReference type="SAM" id="MobiDB-lite"/>
    </source>
</evidence>
<keyword evidence="4" id="KW-0328">Glycosyltransferase</keyword>
<reference evidence="12 13" key="1">
    <citation type="submission" date="2023-07" db="EMBL/GenBank/DDBJ databases">
        <title>Sequencing the genomes of 1000 actinobacteria strains.</title>
        <authorList>
            <person name="Klenk H.-P."/>
        </authorList>
    </citation>
    <scope>NUCLEOTIDE SEQUENCE [LARGE SCALE GENOMIC DNA]</scope>
    <source>
        <strain evidence="12 13">DSM 44711</strain>
    </source>
</reference>
<gene>
    <name evidence="12" type="ORF">J2S44_006625</name>
</gene>
<dbReference type="AlphaFoldDB" id="A0AAE3ZWZ4"/>
<dbReference type="RefSeq" id="WP_310421947.1">
    <property type="nucleotide sequence ID" value="NZ_JAVDYC010000001.1"/>
</dbReference>
<keyword evidence="9 11" id="KW-0472">Membrane</keyword>
<evidence type="ECO:0000256" key="4">
    <source>
        <dbReference type="ARBA" id="ARBA00022676"/>
    </source>
</evidence>
<evidence type="ECO:0000256" key="9">
    <source>
        <dbReference type="ARBA" id="ARBA00023136"/>
    </source>
</evidence>
<evidence type="ECO:0008006" key="14">
    <source>
        <dbReference type="Google" id="ProtNLM"/>
    </source>
</evidence>
<evidence type="ECO:0000313" key="13">
    <source>
        <dbReference type="Proteomes" id="UP001183629"/>
    </source>
</evidence>
<feature type="compositionally biased region" description="Pro residues" evidence="10">
    <location>
        <begin position="1"/>
        <end position="10"/>
    </location>
</feature>
<keyword evidence="7" id="KW-0256">Endoplasmic reticulum</keyword>
<sequence>MTTPSKPAPDAPSISDAATPSSATPSSAALDAQPSSDAAPSTRPAAAPDAQPSSDATPGARPSPDTARSRAAAPAAVAEAGTARPTDARSRARRWLADLGPAVLAYLVLRLICLAALAVFARLAGTPLTAALTDFDATWYVGIATGGYDEAIPVKADGTLASTNLAFFPLFPALIALFNPVLPGGAAISGVLVSWIAGLFAAAGLAAIGLHLRDRRTGIALAAVWAVLPHALVQSMGYSETLFTALAAWSLWALLRHRWLTAGLLCVLAGLTRPTGGALAVAVGLAALFAVIHNRGRFTGGGWRPWLAGALSPLGMLSFIGWVGLRLGQADGYFRVQGDAWGMAFDGGVYTLRTLKAILTDAQPLALYMATAVLAVAVLLLFLGITERLPWPLLVYAALVLALALGGEGYYHSKSRLLVPAFPLLIPVAYALARARIPQLAVVIAALTALSAWFGSYLALVWEFSP</sequence>
<dbReference type="PANTHER" id="PTHR12468">
    <property type="entry name" value="GPI MANNOSYLTRANSFERASE 2"/>
    <property type="match status" value="1"/>
</dbReference>
<name>A0AAE3ZWZ4_9ACTN</name>
<feature type="region of interest" description="Disordered" evidence="10">
    <location>
        <begin position="1"/>
        <end position="90"/>
    </location>
</feature>
<dbReference type="EMBL" id="JAVDYC010000001">
    <property type="protein sequence ID" value="MDR7326375.1"/>
    <property type="molecule type" value="Genomic_DNA"/>
</dbReference>